<dbReference type="Proteomes" id="UP000183508">
    <property type="component" value="Unassembled WGS sequence"/>
</dbReference>
<dbReference type="SUPFAM" id="SSF48179">
    <property type="entry name" value="6-phosphogluconate dehydrogenase C-terminal domain-like"/>
    <property type="match status" value="1"/>
</dbReference>
<comment type="similarity">
    <text evidence="1">Belongs to the HIBADH-related family.</text>
</comment>
<evidence type="ECO:0000256" key="1">
    <source>
        <dbReference type="ARBA" id="ARBA00009080"/>
    </source>
</evidence>
<dbReference type="Pfam" id="PF03446">
    <property type="entry name" value="NAD_binding_2"/>
    <property type="match status" value="1"/>
</dbReference>
<dbReference type="Pfam" id="PF14833">
    <property type="entry name" value="NAD_binding_11"/>
    <property type="match status" value="1"/>
</dbReference>
<keyword evidence="8" id="KW-1185">Reference proteome</keyword>
<dbReference type="PANTHER" id="PTHR43580:SF2">
    <property type="entry name" value="CYTOKINE-LIKE NUCLEAR FACTOR N-PAC"/>
    <property type="match status" value="1"/>
</dbReference>
<evidence type="ECO:0000259" key="6">
    <source>
        <dbReference type="Pfam" id="PF14833"/>
    </source>
</evidence>
<dbReference type="InterPro" id="IPR015815">
    <property type="entry name" value="HIBADH-related"/>
</dbReference>
<dbReference type="InterPro" id="IPR036291">
    <property type="entry name" value="NAD(P)-bd_dom_sf"/>
</dbReference>
<keyword evidence="2" id="KW-0560">Oxidoreductase</keyword>
<evidence type="ECO:0000256" key="2">
    <source>
        <dbReference type="ARBA" id="ARBA00023002"/>
    </source>
</evidence>
<gene>
    <name evidence="7" type="ORF">SAMN05421543_10976</name>
</gene>
<reference evidence="8" key="1">
    <citation type="submission" date="2016-10" db="EMBL/GenBank/DDBJ databases">
        <authorList>
            <person name="Varghese N."/>
        </authorList>
    </citation>
    <scope>NUCLEOTIDE SEQUENCE [LARGE SCALE GENOMIC DNA]</scope>
    <source>
        <strain evidence="8">DSM 17980</strain>
    </source>
</reference>
<feature type="active site" evidence="4">
    <location>
        <position position="166"/>
    </location>
</feature>
<protein>
    <submittedName>
        <fullName evidence="7">3-hydroxyisobutyrate dehydrogenase</fullName>
    </submittedName>
</protein>
<evidence type="ECO:0000313" key="8">
    <source>
        <dbReference type="Proteomes" id="UP000183508"/>
    </source>
</evidence>
<accession>A0A1I7JBG5</accession>
<dbReference type="InterPro" id="IPR013328">
    <property type="entry name" value="6PGD_dom2"/>
</dbReference>
<sequence>MRVAWIGLGAMGAPMAARVAQAGFDVRAYNRTPKPVDLGPGKVVSRLADAVDGADVICLMVSDATAVRSVLEDGGVAERLARGTVIVNFSTIGVAETQAFAMSMADHGVEWIDAPVSGSVQPAREGKLVVMAGGSEAAFRRVEPVLRAVAKSVHHLGPVGSGSAMKLLVNAYLATVITGVSECLAVADKIGLGRGRLLEVLSETSTWSPVLAAKRPLWENDEFPASFALKHMAKDLRLVQDLSGAWMATMPLASAAYQQMLAACAHGLAEDDMAAVFRQLAQTVGSR</sequence>
<feature type="domain" description="3-hydroxyisobutyrate dehydrogenase-like NAD-binding" evidence="6">
    <location>
        <begin position="160"/>
        <end position="278"/>
    </location>
</feature>
<feature type="domain" description="6-phosphogluconate dehydrogenase NADP-binding" evidence="5">
    <location>
        <begin position="3"/>
        <end position="157"/>
    </location>
</feature>
<keyword evidence="3" id="KW-0520">NAD</keyword>
<dbReference type="GO" id="GO:0050661">
    <property type="term" value="F:NADP binding"/>
    <property type="evidence" value="ECO:0007669"/>
    <property type="project" value="InterPro"/>
</dbReference>
<dbReference type="InterPro" id="IPR029154">
    <property type="entry name" value="HIBADH-like_NADP-bd"/>
</dbReference>
<evidence type="ECO:0000313" key="7">
    <source>
        <dbReference type="EMBL" id="SFU82520.1"/>
    </source>
</evidence>
<dbReference type="Gene3D" id="3.40.50.720">
    <property type="entry name" value="NAD(P)-binding Rossmann-like Domain"/>
    <property type="match status" value="1"/>
</dbReference>
<dbReference type="InterPro" id="IPR008927">
    <property type="entry name" value="6-PGluconate_DH-like_C_sf"/>
</dbReference>
<organism evidence="7 8">
    <name type="scientific">Alicyclobacillus macrosporangiidus</name>
    <dbReference type="NCBI Taxonomy" id="392015"/>
    <lineage>
        <taxon>Bacteria</taxon>
        <taxon>Bacillati</taxon>
        <taxon>Bacillota</taxon>
        <taxon>Bacilli</taxon>
        <taxon>Bacillales</taxon>
        <taxon>Alicyclobacillaceae</taxon>
        <taxon>Alicyclobacillus</taxon>
    </lineage>
</organism>
<dbReference type="eggNOG" id="COG2084">
    <property type="taxonomic scope" value="Bacteria"/>
</dbReference>
<dbReference type="PIRSF" id="PIRSF000103">
    <property type="entry name" value="HIBADH"/>
    <property type="match status" value="1"/>
</dbReference>
<dbReference type="EMBL" id="FPBV01000009">
    <property type="protein sequence ID" value="SFU82520.1"/>
    <property type="molecule type" value="Genomic_DNA"/>
</dbReference>
<dbReference type="OrthoDB" id="9786703at2"/>
<dbReference type="AlphaFoldDB" id="A0A1I7JBG5"/>
<dbReference type="RefSeq" id="WP_074952145.1">
    <property type="nucleotide sequence ID" value="NZ_FPBV01000009.1"/>
</dbReference>
<dbReference type="InterPro" id="IPR051265">
    <property type="entry name" value="HIBADH-related_NP60_sf"/>
</dbReference>
<dbReference type="GO" id="GO:0051287">
    <property type="term" value="F:NAD binding"/>
    <property type="evidence" value="ECO:0007669"/>
    <property type="project" value="InterPro"/>
</dbReference>
<evidence type="ECO:0000256" key="4">
    <source>
        <dbReference type="PIRSR" id="PIRSR000103-1"/>
    </source>
</evidence>
<evidence type="ECO:0000256" key="3">
    <source>
        <dbReference type="ARBA" id="ARBA00023027"/>
    </source>
</evidence>
<name>A0A1I7JBG5_9BACL</name>
<proteinExistence type="inferred from homology"/>
<evidence type="ECO:0000259" key="5">
    <source>
        <dbReference type="Pfam" id="PF03446"/>
    </source>
</evidence>
<dbReference type="SUPFAM" id="SSF51735">
    <property type="entry name" value="NAD(P)-binding Rossmann-fold domains"/>
    <property type="match status" value="1"/>
</dbReference>
<dbReference type="PANTHER" id="PTHR43580">
    <property type="entry name" value="OXIDOREDUCTASE GLYR1-RELATED"/>
    <property type="match status" value="1"/>
</dbReference>
<dbReference type="STRING" id="392015.SAMN05421543_10976"/>
<dbReference type="InterPro" id="IPR006115">
    <property type="entry name" value="6PGDH_NADP-bd"/>
</dbReference>
<dbReference type="Gene3D" id="1.10.1040.10">
    <property type="entry name" value="N-(1-d-carboxylethyl)-l-norvaline Dehydrogenase, domain 2"/>
    <property type="match status" value="1"/>
</dbReference>
<dbReference type="GO" id="GO:0016491">
    <property type="term" value="F:oxidoreductase activity"/>
    <property type="evidence" value="ECO:0007669"/>
    <property type="project" value="UniProtKB-KW"/>
</dbReference>